<keyword evidence="1" id="KW-0012">Acyltransferase</keyword>
<keyword evidence="2" id="KW-1185">Reference proteome</keyword>
<gene>
    <name evidence="1" type="ORF">QLQ22_07410</name>
</gene>
<dbReference type="EMBL" id="CP126116">
    <property type="protein sequence ID" value="WHZ59149.1"/>
    <property type="molecule type" value="Genomic_DNA"/>
</dbReference>
<keyword evidence="1" id="KW-0808">Transferase</keyword>
<proteinExistence type="predicted"/>
<reference evidence="2" key="1">
    <citation type="journal article" date="2025" name="Aquaculture">
        <title>Assessment of the bioflocculant production and safety properties of Metabacillus hrfriensis sp. nov. based on phenotypic and whole-genome sequencing analysis.</title>
        <authorList>
            <person name="Zhang R."/>
            <person name="Zhao Z."/>
            <person name="Luo L."/>
            <person name="Wang S."/>
            <person name="Guo K."/>
            <person name="Xu W."/>
        </authorList>
    </citation>
    <scope>NUCLEOTIDE SEQUENCE [LARGE SCALE GENOMIC DNA]</scope>
    <source>
        <strain evidence="2">CT-WN-B3</strain>
    </source>
</reference>
<organism evidence="1 2">
    <name type="scientific">Metabacillus hrfriensis</name>
    <dbReference type="NCBI Taxonomy" id="3048891"/>
    <lineage>
        <taxon>Bacteria</taxon>
        <taxon>Bacillati</taxon>
        <taxon>Bacillota</taxon>
        <taxon>Bacilli</taxon>
        <taxon>Bacillales</taxon>
        <taxon>Bacillaceae</taxon>
        <taxon>Metabacillus</taxon>
    </lineage>
</organism>
<accession>A0ACD4RF77</accession>
<dbReference type="Proteomes" id="UP001226091">
    <property type="component" value="Chromosome"/>
</dbReference>
<sequence length="633" mass="72372">MNSIRNNSVEIILKNAIKSQEVKRSQKPKKKGKNRYIKGLDGLRAISVLSVIAYHLNFKWASGGLLGVTVFFVLSGYLITDLLILEWNNNGKIDLKHFWIRRAKRLLPGMLAMLVVVMVWIMLFNHSLLMKFWGDTLYALLYISNWWYIFQDLSYFEKLEIPSLLTHFWSLAVEEQFYIIWPLLICLWFHFRLKTKLLFWLTIFFAIVSALAMALMYQPGSDPSRIYYGTDTRAFSLLIGAGLAFLWPNRRLSKELPALLRYIMDSVGGAGLFIILFMIWNINEYEGFLYRGGMILLSIAAALLVAVLAHPASNLNKWLSFKPLSWIGVRSYGIYLWHYPVIVLTSPQIDVGEPNIFRIIFQLALIIGLASLSWELIENPIRNGIYKKVWNMMLFGERKEKMRFLRQSLFIFCLLLILVTAISKVTALYSETAAEMSKYDSVLVKDEKKQTDSVIENKDKANDIIDLKSHTQSSNKCNRNSTITAIGDSVMIDVAPYLKKEFPNIMIDAKVGRQMQEAANIVKVLKKSNELGSCVIIELGTNGSFSEEHLSSLIELIGSKRDIILVNVRVPRPWEAVVNSILNNVESGHPNAEIVDWYSASAYQEEYFAPDGIHLNEQGSQMMAFLIAEKINK</sequence>
<evidence type="ECO:0000313" key="2">
    <source>
        <dbReference type="Proteomes" id="UP001226091"/>
    </source>
</evidence>
<protein>
    <submittedName>
        <fullName evidence="1">Acyltransferase family protein</fullName>
        <ecNumber evidence="1">2.3.1.-</ecNumber>
    </submittedName>
</protein>
<dbReference type="EC" id="2.3.1.-" evidence="1"/>
<evidence type="ECO:0000313" key="1">
    <source>
        <dbReference type="EMBL" id="WHZ59149.1"/>
    </source>
</evidence>
<name>A0ACD4RF77_9BACI</name>